<accession>E9H3G4</accession>
<dbReference type="KEGG" id="dpx:DAPPUDRAFT_252788"/>
<dbReference type="OrthoDB" id="8063677at2759"/>
<dbReference type="Proteomes" id="UP000000305">
    <property type="component" value="Unassembled WGS sequence"/>
</dbReference>
<evidence type="ECO:0000313" key="2">
    <source>
        <dbReference type="Proteomes" id="UP000000305"/>
    </source>
</evidence>
<keyword evidence="2" id="KW-1185">Reference proteome</keyword>
<dbReference type="InParanoid" id="E9H3G4"/>
<reference evidence="1 2" key="1">
    <citation type="journal article" date="2011" name="Science">
        <title>The ecoresponsive genome of Daphnia pulex.</title>
        <authorList>
            <person name="Colbourne J.K."/>
            <person name="Pfrender M.E."/>
            <person name="Gilbert D."/>
            <person name="Thomas W.K."/>
            <person name="Tucker A."/>
            <person name="Oakley T.H."/>
            <person name="Tokishita S."/>
            <person name="Aerts A."/>
            <person name="Arnold G.J."/>
            <person name="Basu M.K."/>
            <person name="Bauer D.J."/>
            <person name="Caceres C.E."/>
            <person name="Carmel L."/>
            <person name="Casola C."/>
            <person name="Choi J.H."/>
            <person name="Detter J.C."/>
            <person name="Dong Q."/>
            <person name="Dusheyko S."/>
            <person name="Eads B.D."/>
            <person name="Frohlich T."/>
            <person name="Geiler-Samerotte K.A."/>
            <person name="Gerlach D."/>
            <person name="Hatcher P."/>
            <person name="Jogdeo S."/>
            <person name="Krijgsveld J."/>
            <person name="Kriventseva E.V."/>
            <person name="Kultz D."/>
            <person name="Laforsch C."/>
            <person name="Lindquist E."/>
            <person name="Lopez J."/>
            <person name="Manak J.R."/>
            <person name="Muller J."/>
            <person name="Pangilinan J."/>
            <person name="Patwardhan R.P."/>
            <person name="Pitluck S."/>
            <person name="Pritham E.J."/>
            <person name="Rechtsteiner A."/>
            <person name="Rho M."/>
            <person name="Rogozin I.B."/>
            <person name="Sakarya O."/>
            <person name="Salamov A."/>
            <person name="Schaack S."/>
            <person name="Shapiro H."/>
            <person name="Shiga Y."/>
            <person name="Skalitzky C."/>
            <person name="Smith Z."/>
            <person name="Souvorov A."/>
            <person name="Sung W."/>
            <person name="Tang Z."/>
            <person name="Tsuchiya D."/>
            <person name="Tu H."/>
            <person name="Vos H."/>
            <person name="Wang M."/>
            <person name="Wolf Y.I."/>
            <person name="Yamagata H."/>
            <person name="Yamada T."/>
            <person name="Ye Y."/>
            <person name="Shaw J.R."/>
            <person name="Andrews J."/>
            <person name="Crease T.J."/>
            <person name="Tang H."/>
            <person name="Lucas S.M."/>
            <person name="Robertson H.M."/>
            <person name="Bork P."/>
            <person name="Koonin E.V."/>
            <person name="Zdobnov E.M."/>
            <person name="Grigoriev I.V."/>
            <person name="Lynch M."/>
            <person name="Boore J.L."/>
        </authorList>
    </citation>
    <scope>NUCLEOTIDE SEQUENCE [LARGE SCALE GENOMIC DNA]</scope>
</reference>
<gene>
    <name evidence="1" type="ORF">DAPPUDRAFT_252788</name>
</gene>
<protein>
    <submittedName>
        <fullName evidence="1">Uncharacterized protein</fullName>
    </submittedName>
</protein>
<proteinExistence type="predicted"/>
<organism evidence="1 2">
    <name type="scientific">Daphnia pulex</name>
    <name type="common">Water flea</name>
    <dbReference type="NCBI Taxonomy" id="6669"/>
    <lineage>
        <taxon>Eukaryota</taxon>
        <taxon>Metazoa</taxon>
        <taxon>Ecdysozoa</taxon>
        <taxon>Arthropoda</taxon>
        <taxon>Crustacea</taxon>
        <taxon>Branchiopoda</taxon>
        <taxon>Diplostraca</taxon>
        <taxon>Cladocera</taxon>
        <taxon>Anomopoda</taxon>
        <taxon>Daphniidae</taxon>
        <taxon>Daphnia</taxon>
    </lineage>
</organism>
<dbReference type="HOGENOM" id="CLU_1961815_0_0_1"/>
<dbReference type="Pfam" id="PF14223">
    <property type="entry name" value="Retrotran_gag_2"/>
    <property type="match status" value="1"/>
</dbReference>
<dbReference type="eggNOG" id="ENOG502TF25">
    <property type="taxonomic scope" value="Eukaryota"/>
</dbReference>
<dbReference type="AlphaFoldDB" id="E9H3G4"/>
<dbReference type="EMBL" id="GL732588">
    <property type="protein sequence ID" value="EFX73788.1"/>
    <property type="molecule type" value="Genomic_DNA"/>
</dbReference>
<dbReference type="PhylomeDB" id="E9H3G4"/>
<evidence type="ECO:0000313" key="1">
    <source>
        <dbReference type="EMBL" id="EFX73788.1"/>
    </source>
</evidence>
<name>E9H3G4_DAPPU</name>
<sequence>MNFIAEIEQIASQLKGIGAAVDDTQIMAKIVVSLPSRLQYFLAAWDSTPQELKILSSLKKRLVKEETQARTKNSKLENDAQGAFLYQQPGSAGKLSTSDGSCPPQHAYATASLQEEVNVAEVLFATEV</sequence>